<keyword evidence="2" id="KW-0472">Membrane</keyword>
<dbReference type="KEGG" id="cten:18245484"/>
<dbReference type="PANTHER" id="PTHR36089:SF1">
    <property type="entry name" value="CHITIN SYNTHASE 3 COMPLEX PROTEIN CSI2-RELATED"/>
    <property type="match status" value="1"/>
</dbReference>
<keyword evidence="4" id="KW-1185">Reference proteome</keyword>
<feature type="region of interest" description="Disordered" evidence="1">
    <location>
        <begin position="1"/>
        <end position="27"/>
    </location>
</feature>
<dbReference type="HOGENOM" id="CLU_933823_0_0_1"/>
<evidence type="ECO:0000313" key="3">
    <source>
        <dbReference type="EMBL" id="EGV65968.1"/>
    </source>
</evidence>
<keyword evidence="2" id="KW-0812">Transmembrane</keyword>
<feature type="compositionally biased region" description="Polar residues" evidence="1">
    <location>
        <begin position="8"/>
        <end position="27"/>
    </location>
</feature>
<dbReference type="OrthoDB" id="4065319at2759"/>
<gene>
    <name evidence="3" type="ORF">CANTEDRAFT_101593</name>
</gene>
<evidence type="ECO:0000256" key="1">
    <source>
        <dbReference type="SAM" id="MobiDB-lite"/>
    </source>
</evidence>
<accession>G3AYZ1</accession>
<dbReference type="PANTHER" id="PTHR36089">
    <property type="entry name" value="CHITIN SYNTHASE 3 COMPLEX PROTEIN CSI2-RELATED"/>
    <property type="match status" value="1"/>
</dbReference>
<dbReference type="Proteomes" id="UP000000707">
    <property type="component" value="Unassembled WGS sequence"/>
</dbReference>
<dbReference type="eggNOG" id="ENOG502S625">
    <property type="taxonomic scope" value="Eukaryota"/>
</dbReference>
<evidence type="ECO:0000313" key="4">
    <source>
        <dbReference type="Proteomes" id="UP000000707"/>
    </source>
</evidence>
<reference evidence="3 4" key="1">
    <citation type="journal article" date="2011" name="Proc. Natl. Acad. Sci. U.S.A.">
        <title>Comparative genomics of xylose-fermenting fungi for enhanced biofuel production.</title>
        <authorList>
            <person name="Wohlbach D.J."/>
            <person name="Kuo A."/>
            <person name="Sato T.K."/>
            <person name="Potts K.M."/>
            <person name="Salamov A.A."/>
            <person name="LaButti K.M."/>
            <person name="Sun H."/>
            <person name="Clum A."/>
            <person name="Pangilinan J.L."/>
            <person name="Lindquist E.A."/>
            <person name="Lucas S."/>
            <person name="Lapidus A."/>
            <person name="Jin M."/>
            <person name="Gunawan C."/>
            <person name="Balan V."/>
            <person name="Dale B.E."/>
            <person name="Jeffries T.W."/>
            <person name="Zinkel R."/>
            <person name="Barry K.W."/>
            <person name="Grigoriev I.V."/>
            <person name="Gasch A.P."/>
        </authorList>
    </citation>
    <scope>NUCLEOTIDE SEQUENCE [LARGE SCALE GENOMIC DNA]</scope>
    <source>
        <strain evidence="4">ATCC 10573 / BCRC 21748 / CBS 615 / JCM 9827 / NBRC 10315 / NRRL Y-1498 / VKM Y-70</strain>
    </source>
</reference>
<proteinExistence type="predicted"/>
<keyword evidence="2" id="KW-1133">Transmembrane helix</keyword>
<dbReference type="GO" id="GO:0005935">
    <property type="term" value="C:cellular bud neck"/>
    <property type="evidence" value="ECO:0007669"/>
    <property type="project" value="TreeGrafter"/>
</dbReference>
<protein>
    <submittedName>
        <fullName evidence="3">Uncharacterized protein</fullName>
    </submittedName>
</protein>
<sequence>MPSLDLPSLSSTGETYTTPSVTVPPNDNNPYILTTSNVNGTVFIAVGSIVGAMLLAFILYHLIRSITASRNAKKALLDDKQTYEKYQNNNSTAYGLSPSTTLNFFGDTRNSQVGKLPLLSHHATKSFSDMNGGYIDSQLGDTSTLYQSEVGMPTVKNDVTKMFISPTAEVMSHNRVKSQIFGSNTNLFNNSMSNMSNTPDQTQHSTIPNLYISNDNTNSEYSLSTNTNSHTNNHYPIQRDMSKQDIPEHLQRMAANSSSQNTLNVKPNRKTIPSMYLEDLIDE</sequence>
<evidence type="ECO:0000256" key="2">
    <source>
        <dbReference type="SAM" id="Phobius"/>
    </source>
</evidence>
<name>G3AYZ1_CANTC</name>
<organism evidence="4">
    <name type="scientific">Candida tenuis (strain ATCC 10573 / BCRC 21748 / CBS 615 / JCM 9827 / NBRC 10315 / NRRL Y-1498 / VKM Y-70)</name>
    <name type="common">Yeast</name>
    <name type="synonym">Yamadazyma tenuis</name>
    <dbReference type="NCBI Taxonomy" id="590646"/>
    <lineage>
        <taxon>Eukaryota</taxon>
        <taxon>Fungi</taxon>
        <taxon>Dikarya</taxon>
        <taxon>Ascomycota</taxon>
        <taxon>Saccharomycotina</taxon>
        <taxon>Pichiomycetes</taxon>
        <taxon>Debaryomycetaceae</taxon>
        <taxon>Yamadazyma</taxon>
    </lineage>
</organism>
<feature type="transmembrane region" description="Helical" evidence="2">
    <location>
        <begin position="42"/>
        <end position="63"/>
    </location>
</feature>
<dbReference type="GO" id="GO:0000324">
    <property type="term" value="C:fungal-type vacuole"/>
    <property type="evidence" value="ECO:0007669"/>
    <property type="project" value="TreeGrafter"/>
</dbReference>
<dbReference type="EMBL" id="GL996512">
    <property type="protein sequence ID" value="EGV65968.1"/>
    <property type="molecule type" value="Genomic_DNA"/>
</dbReference>
<dbReference type="AlphaFoldDB" id="G3AYZ1"/>
<dbReference type="GeneID" id="18245484"/>
<dbReference type="InterPro" id="IPR051009">
    <property type="entry name" value="PRM"/>
</dbReference>